<organism evidence="8 9">
    <name type="scientific">Exidia glandulosa HHB12029</name>
    <dbReference type="NCBI Taxonomy" id="1314781"/>
    <lineage>
        <taxon>Eukaryota</taxon>
        <taxon>Fungi</taxon>
        <taxon>Dikarya</taxon>
        <taxon>Basidiomycota</taxon>
        <taxon>Agaricomycotina</taxon>
        <taxon>Agaricomycetes</taxon>
        <taxon>Auriculariales</taxon>
        <taxon>Exidiaceae</taxon>
        <taxon>Exidia</taxon>
    </lineage>
</organism>
<feature type="domain" description="LIM zinc-binding" evidence="7">
    <location>
        <begin position="75"/>
        <end position="139"/>
    </location>
</feature>
<evidence type="ECO:0000256" key="1">
    <source>
        <dbReference type="ARBA" id="ARBA00022723"/>
    </source>
</evidence>
<reference evidence="8 9" key="1">
    <citation type="journal article" date="2016" name="Mol. Biol. Evol.">
        <title>Comparative Genomics of Early-Diverging Mushroom-Forming Fungi Provides Insights into the Origins of Lignocellulose Decay Capabilities.</title>
        <authorList>
            <person name="Nagy L.G."/>
            <person name="Riley R."/>
            <person name="Tritt A."/>
            <person name="Adam C."/>
            <person name="Daum C."/>
            <person name="Floudas D."/>
            <person name="Sun H."/>
            <person name="Yadav J.S."/>
            <person name="Pangilinan J."/>
            <person name="Larsson K.H."/>
            <person name="Matsuura K."/>
            <person name="Barry K."/>
            <person name="Labutti K."/>
            <person name="Kuo R."/>
            <person name="Ohm R.A."/>
            <person name="Bhattacharya S.S."/>
            <person name="Shirouzu T."/>
            <person name="Yoshinaga Y."/>
            <person name="Martin F.M."/>
            <person name="Grigoriev I.V."/>
            <person name="Hibbett D.S."/>
        </authorList>
    </citation>
    <scope>NUCLEOTIDE SEQUENCE [LARGE SCALE GENOMIC DNA]</scope>
    <source>
        <strain evidence="8 9">HHB12029</strain>
    </source>
</reference>
<evidence type="ECO:0000313" key="9">
    <source>
        <dbReference type="Proteomes" id="UP000077266"/>
    </source>
</evidence>
<evidence type="ECO:0000259" key="7">
    <source>
        <dbReference type="PROSITE" id="PS50023"/>
    </source>
</evidence>
<keyword evidence="3 5" id="KW-0862">Zinc</keyword>
<dbReference type="GO" id="GO:0030695">
    <property type="term" value="F:GTPase regulator activity"/>
    <property type="evidence" value="ECO:0007669"/>
    <property type="project" value="UniProtKB-ARBA"/>
</dbReference>
<sequence length="611" mass="64102">MPAEGILPALDNSTQLSKVYGSVLQPRDTLTLHSCAHCRNAFLPDETIFPDPTAPTSSHSFVCRPCFTANGGSKGDCATCGRVVLGLANEGGFIESAGRVWHKRCFRCASCHKDVSTRPMVDLLGRPSCEDCFDNCLKPRAVAATSPTTPTKPGNIGGMKSPGSRSREGSPALEELQAKLGIKSTPPRPSPTSRESSPAVEERRERTSARFASPLGMHRSRSTPSLDTTPTKASPVPASKSTTPTRSPFSWSRKSPAPEARTSPSPGPFGSLANTLKGRNRSGTLPQEEDEFGASIGRPDADTTLKGRKRAGTGALPSPREDDARCATCGDALFSIAGGGRVVRIDGNAFHASCFTCDVCRRPFQEDARGQALFVRGVGGRGHVHVDCAPPLPTTTTTTFAQHKARSQSVDISKTHGSFAFKSPSMVDVSTLGSGLKSPPIGSRTCPGCNIGVAPMERGVVQGPSGSKWHASCLVCGGKGARKADGKAGCGKKLDSGARCDEVGTAWCRECWMLLPRSPQASPLSPTFTGMSGMWASAVPRQNTGQSININTGLGLLSRQNTGTGMGMGGSVSRPGSPVKQLGITHSLSAKPRPQSVGRGMFLVKQMTGQS</sequence>
<evidence type="ECO:0000256" key="6">
    <source>
        <dbReference type="SAM" id="MobiDB-lite"/>
    </source>
</evidence>
<dbReference type="Gene3D" id="2.10.110.10">
    <property type="entry name" value="Cysteine Rich Protein"/>
    <property type="match status" value="3"/>
</dbReference>
<dbReference type="OrthoDB" id="1112565at2759"/>
<dbReference type="InterPro" id="IPR001781">
    <property type="entry name" value="Znf_LIM"/>
</dbReference>
<evidence type="ECO:0000256" key="2">
    <source>
        <dbReference type="ARBA" id="ARBA00022737"/>
    </source>
</evidence>
<feature type="compositionally biased region" description="Polar residues" evidence="6">
    <location>
        <begin position="222"/>
        <end position="232"/>
    </location>
</feature>
<proteinExistence type="predicted"/>
<dbReference type="STRING" id="1314781.A0A166BLM5"/>
<dbReference type="GO" id="GO:0046872">
    <property type="term" value="F:metal ion binding"/>
    <property type="evidence" value="ECO:0007669"/>
    <property type="project" value="UniProtKB-KW"/>
</dbReference>
<dbReference type="EMBL" id="KV425889">
    <property type="protein sequence ID" value="KZW02270.1"/>
    <property type="molecule type" value="Genomic_DNA"/>
</dbReference>
<name>A0A166BLM5_EXIGL</name>
<dbReference type="PANTHER" id="PTHR24205:SF16">
    <property type="entry name" value="GH01042P-RELATED"/>
    <property type="match status" value="1"/>
</dbReference>
<accession>A0A166BLM5</accession>
<gene>
    <name evidence="8" type="ORF">EXIGLDRAFT_484208</name>
</gene>
<keyword evidence="1 5" id="KW-0479">Metal-binding</keyword>
<dbReference type="GO" id="GO:0005634">
    <property type="term" value="C:nucleus"/>
    <property type="evidence" value="ECO:0007669"/>
    <property type="project" value="TreeGrafter"/>
</dbReference>
<dbReference type="Pfam" id="PF00412">
    <property type="entry name" value="LIM"/>
    <property type="match status" value="2"/>
</dbReference>
<evidence type="ECO:0000256" key="4">
    <source>
        <dbReference type="ARBA" id="ARBA00023038"/>
    </source>
</evidence>
<keyword evidence="2" id="KW-0677">Repeat</keyword>
<feature type="domain" description="LIM zinc-binding" evidence="7">
    <location>
        <begin position="324"/>
        <end position="398"/>
    </location>
</feature>
<feature type="region of interest" description="Disordered" evidence="6">
    <location>
        <begin position="143"/>
        <end position="323"/>
    </location>
</feature>
<dbReference type="Proteomes" id="UP000077266">
    <property type="component" value="Unassembled WGS sequence"/>
</dbReference>
<dbReference type="InParanoid" id="A0A166BLM5"/>
<evidence type="ECO:0000256" key="3">
    <source>
        <dbReference type="ARBA" id="ARBA00022833"/>
    </source>
</evidence>
<dbReference type="PROSITE" id="PS50023">
    <property type="entry name" value="LIM_DOMAIN_2"/>
    <property type="match status" value="2"/>
</dbReference>
<feature type="compositionally biased region" description="Polar residues" evidence="6">
    <location>
        <begin position="239"/>
        <end position="253"/>
    </location>
</feature>
<keyword evidence="9" id="KW-1185">Reference proteome</keyword>
<dbReference type="PROSITE" id="PS00478">
    <property type="entry name" value="LIM_DOMAIN_1"/>
    <property type="match status" value="2"/>
</dbReference>
<dbReference type="PANTHER" id="PTHR24205">
    <property type="entry name" value="FOUR AND A HALF LIM DOMAINS PROTEIN"/>
    <property type="match status" value="1"/>
</dbReference>
<dbReference type="GO" id="GO:0003712">
    <property type="term" value="F:transcription coregulator activity"/>
    <property type="evidence" value="ECO:0007669"/>
    <property type="project" value="TreeGrafter"/>
</dbReference>
<dbReference type="SMART" id="SM00132">
    <property type="entry name" value="LIM"/>
    <property type="match status" value="3"/>
</dbReference>
<evidence type="ECO:0000256" key="5">
    <source>
        <dbReference type="PROSITE-ProRule" id="PRU00125"/>
    </source>
</evidence>
<keyword evidence="4 5" id="KW-0440">LIM domain</keyword>
<evidence type="ECO:0000313" key="8">
    <source>
        <dbReference type="EMBL" id="KZW02270.1"/>
    </source>
</evidence>
<dbReference type="AlphaFoldDB" id="A0A166BLM5"/>
<protein>
    <recommendedName>
        <fullName evidence="7">LIM zinc-binding domain-containing protein</fullName>
    </recommendedName>
</protein>
<dbReference type="CDD" id="cd08368">
    <property type="entry name" value="LIM"/>
    <property type="match status" value="1"/>
</dbReference>